<name>A0A830BL15_9LAMI</name>
<evidence type="ECO:0000313" key="2">
    <source>
        <dbReference type="Proteomes" id="UP000653305"/>
    </source>
</evidence>
<feature type="non-terminal residue" evidence="1">
    <location>
        <position position="1"/>
    </location>
</feature>
<reference evidence="1" key="1">
    <citation type="submission" date="2020-07" db="EMBL/GenBank/DDBJ databases">
        <title>Ethylene signaling mediates host invasion by parasitic plants.</title>
        <authorList>
            <person name="Yoshida S."/>
        </authorList>
    </citation>
    <scope>NUCLEOTIDE SEQUENCE</scope>
    <source>
        <strain evidence="1">Okayama</strain>
    </source>
</reference>
<sequence>PLWFEFLHREYYDGSADCGLTVAFGSADECCVGDRDTETRAGREGMDGDSEGADY</sequence>
<dbReference type="GO" id="GO:0016740">
    <property type="term" value="F:transferase activity"/>
    <property type="evidence" value="ECO:0007669"/>
    <property type="project" value="UniProtKB-KW"/>
</dbReference>
<gene>
    <name evidence="1" type="ORF">PHJA_000833000</name>
</gene>
<dbReference type="Proteomes" id="UP000653305">
    <property type="component" value="Unassembled WGS sequence"/>
</dbReference>
<organism evidence="1 2">
    <name type="scientific">Phtheirospermum japonicum</name>
    <dbReference type="NCBI Taxonomy" id="374723"/>
    <lineage>
        <taxon>Eukaryota</taxon>
        <taxon>Viridiplantae</taxon>
        <taxon>Streptophyta</taxon>
        <taxon>Embryophyta</taxon>
        <taxon>Tracheophyta</taxon>
        <taxon>Spermatophyta</taxon>
        <taxon>Magnoliopsida</taxon>
        <taxon>eudicotyledons</taxon>
        <taxon>Gunneridae</taxon>
        <taxon>Pentapetalae</taxon>
        <taxon>asterids</taxon>
        <taxon>lamiids</taxon>
        <taxon>Lamiales</taxon>
        <taxon>Orobanchaceae</taxon>
        <taxon>Orobanchaceae incertae sedis</taxon>
        <taxon>Phtheirospermum</taxon>
    </lineage>
</organism>
<proteinExistence type="predicted"/>
<protein>
    <submittedName>
        <fullName evidence="1">Zeatin o-glucosyltransferase</fullName>
    </submittedName>
</protein>
<evidence type="ECO:0000313" key="1">
    <source>
        <dbReference type="EMBL" id="GFP86892.1"/>
    </source>
</evidence>
<dbReference type="EMBL" id="BMAC01000133">
    <property type="protein sequence ID" value="GFP86892.1"/>
    <property type="molecule type" value="Genomic_DNA"/>
</dbReference>
<comment type="caution">
    <text evidence="1">The sequence shown here is derived from an EMBL/GenBank/DDBJ whole genome shotgun (WGS) entry which is preliminary data.</text>
</comment>
<keyword evidence="1" id="KW-0808">Transferase</keyword>
<accession>A0A830BL15</accession>
<keyword evidence="2" id="KW-1185">Reference proteome</keyword>
<dbReference type="AlphaFoldDB" id="A0A830BL15"/>